<dbReference type="InterPro" id="IPR021135">
    <property type="entry name" value="PEP_COase"/>
</dbReference>
<evidence type="ECO:0000313" key="4">
    <source>
        <dbReference type="EMBL" id="MCG7508309.1"/>
    </source>
</evidence>
<evidence type="ECO:0000313" key="5">
    <source>
        <dbReference type="Proteomes" id="UP001201701"/>
    </source>
</evidence>
<dbReference type="SUPFAM" id="SSF51621">
    <property type="entry name" value="Phosphoenolpyruvate/pyruvate domain"/>
    <property type="match status" value="1"/>
</dbReference>
<evidence type="ECO:0000256" key="1">
    <source>
        <dbReference type="ARBA" id="ARBA00003670"/>
    </source>
</evidence>
<keyword evidence="4" id="KW-0456">Lyase</keyword>
<sequence>MAKIDEGSADTPVTIARDARPFDARSDVHELLFRLLVSVVKEREPEIAEILVGRGSLDSLSEELRIPALQATGIWFQLIAIASELQAMRARRETEQAEGPEEVIGSFANVIGEIAAEGYSAEAVQEAMNSLLVGPTMTAHPTEAKRVTVLEIHRRIYRKLTEIGQLRWAPRERETLICDLRSEIELLWMTGELRLERPTVEREIAWGLHFFREVLFEATPQLYDLVDGALKRHFPNYALSVPSFMRFASWIGGDRDGNPNVTARTTAYALAENRNMAIRLYLTQVRRLVTLLSASTNVVDMPVDFEPALAKALQASGCGAEITNRNIDEPLRQFCSAMLCRLEAMVGKSDGVPYPNPEAFRADLNCLGDALERIGGKMMTRRLVRPLQQQIESFGFHTVALDIRQNSTVVNRVLAELFTARDPQSEPISPGTLQWSTRIRDAIRKGDRIEVEPAELSDEARELLDLFEVIREASAEKSGAIGAFILSMTQSADDILAVYLLGQFTGLATASDGSGTINLRVVPLFETIADLRAAPAILEQLLGLSIVRRSIRDFGNRQEIMLGYSDSNKDGGFLAANWELSKAQKQLTRLGRKHKVRISFFHGRGGSVSRGGAPTGRAIAAQPAGTVDGSMRVTEQGEVVSSKFANRGTGLHQLEILAASVFAHSVKSPNEAQLKDIPEFDEALEALTGMSLAAYASLIGEPGFIDYFNQASPVEELALLKIGSRPARRFGARDIADLRAIPWVFAWSQNRHLLTGWYGIGSAINSFVAVRGDAGRDLLRQMFERSRFFRLIIDEVDKTLYQADMAIGRLYAGLVSDSHTGERIFRKIEAEYHLTSTMVRSIVGDTDFAARFPAFKRNFDRIRPEMDSIHALQVKLLQEVRDQAANASPSKRPVNALLLSINCISAGLGWTG</sequence>
<comment type="function">
    <text evidence="1">Forms oxaloacetate, a four-carbon dicarboxylic acid source for the tricarboxylic acid cycle.</text>
</comment>
<dbReference type="Pfam" id="PF00311">
    <property type="entry name" value="PEPcase"/>
    <property type="match status" value="1"/>
</dbReference>
<dbReference type="Proteomes" id="UP001201701">
    <property type="component" value="Unassembled WGS sequence"/>
</dbReference>
<proteinExistence type="predicted"/>
<name>A0ABS9QLI3_9HYPH</name>
<dbReference type="PRINTS" id="PR00150">
    <property type="entry name" value="PEPCARBXLASE"/>
</dbReference>
<dbReference type="EMBL" id="JAKREW010000038">
    <property type="protein sequence ID" value="MCG7508309.1"/>
    <property type="molecule type" value="Genomic_DNA"/>
</dbReference>
<evidence type="ECO:0000256" key="3">
    <source>
        <dbReference type="PROSITE-ProRule" id="PRU10112"/>
    </source>
</evidence>
<accession>A0ABS9QLI3</accession>
<dbReference type="PANTHER" id="PTHR30523">
    <property type="entry name" value="PHOSPHOENOLPYRUVATE CARBOXYLASE"/>
    <property type="match status" value="1"/>
</dbReference>
<dbReference type="PROSITE" id="PS00393">
    <property type="entry name" value="PEPCASE_2"/>
    <property type="match status" value="1"/>
</dbReference>
<dbReference type="GO" id="GO:0008964">
    <property type="term" value="F:phosphoenolpyruvate carboxylase activity"/>
    <property type="evidence" value="ECO:0007669"/>
    <property type="project" value="UniProtKB-EC"/>
</dbReference>
<organism evidence="4 5">
    <name type="scientific">Mesorhizobium retamae</name>
    <dbReference type="NCBI Taxonomy" id="2912854"/>
    <lineage>
        <taxon>Bacteria</taxon>
        <taxon>Pseudomonadati</taxon>
        <taxon>Pseudomonadota</taxon>
        <taxon>Alphaproteobacteria</taxon>
        <taxon>Hyphomicrobiales</taxon>
        <taxon>Phyllobacteriaceae</taxon>
        <taxon>Mesorhizobium</taxon>
    </lineage>
</organism>
<dbReference type="InterPro" id="IPR033129">
    <property type="entry name" value="PEPCASE_His_AS"/>
</dbReference>
<evidence type="ECO:0000256" key="2">
    <source>
        <dbReference type="ARBA" id="ARBA00022419"/>
    </source>
</evidence>
<comment type="caution">
    <text evidence="4">The sequence shown here is derived from an EMBL/GenBank/DDBJ whole genome shotgun (WGS) entry which is preliminary data.</text>
</comment>
<reference evidence="4 5" key="1">
    <citation type="submission" date="2022-02" db="EMBL/GenBank/DDBJ databases">
        <title>Draft genome sequence of Mezorhizobium retamae strain IRAMC:0171 isolated from Retama raetam nodules.</title>
        <authorList>
            <person name="Bengaied R."/>
            <person name="Sbissi I."/>
            <person name="Huber K."/>
            <person name="Ghodbane F."/>
            <person name="Nouioui I."/>
            <person name="Tarhouni M."/>
            <person name="Gtari M."/>
        </authorList>
    </citation>
    <scope>NUCLEOTIDE SEQUENCE [LARGE SCALE GENOMIC DNA]</scope>
    <source>
        <strain evidence="4 5">IRAMC:0171</strain>
    </source>
</reference>
<gene>
    <name evidence="4" type="ORF">L4923_25025</name>
</gene>
<dbReference type="PANTHER" id="PTHR30523:SF32">
    <property type="entry name" value="PHOSPHOENOLPYRUVATE CARBOXYLASE"/>
    <property type="match status" value="1"/>
</dbReference>
<dbReference type="InterPro" id="IPR015813">
    <property type="entry name" value="Pyrv/PenolPyrv_kinase-like_dom"/>
</dbReference>
<feature type="active site" evidence="3">
    <location>
        <position position="569"/>
    </location>
</feature>
<dbReference type="RefSeq" id="WP_239369821.1">
    <property type="nucleotide sequence ID" value="NZ_JAKREW010000038.1"/>
</dbReference>
<keyword evidence="5" id="KW-1185">Reference proteome</keyword>
<protein>
    <recommendedName>
        <fullName evidence="2">Phosphoenolpyruvate carboxylase</fullName>
    </recommendedName>
</protein>